<dbReference type="GO" id="GO:0000977">
    <property type="term" value="F:RNA polymerase II transcription regulatory region sequence-specific DNA binding"/>
    <property type="evidence" value="ECO:0007669"/>
    <property type="project" value="TreeGrafter"/>
</dbReference>
<dbReference type="PANTHER" id="PTHR23349:SF110">
    <property type="entry name" value="BHLH DOMAIN-CONTAINING PROTEIN"/>
    <property type="match status" value="1"/>
</dbReference>
<comment type="caution">
    <text evidence="3">The sequence shown here is derived from an EMBL/GenBank/DDBJ whole genome shotgun (WGS) entry which is preliminary data.</text>
</comment>
<accession>A0A8S1HDG8</accession>
<name>A0A8S1HDG8_9PELO</name>
<dbReference type="GO" id="GO:0032502">
    <property type="term" value="P:developmental process"/>
    <property type="evidence" value="ECO:0007669"/>
    <property type="project" value="TreeGrafter"/>
</dbReference>
<dbReference type="Pfam" id="PF00010">
    <property type="entry name" value="HLH"/>
    <property type="match status" value="1"/>
</dbReference>
<gene>
    <name evidence="3" type="ORF">CAUJ_LOCUS9673</name>
</gene>
<feature type="domain" description="BHLH" evidence="2">
    <location>
        <begin position="1"/>
        <end position="47"/>
    </location>
</feature>
<dbReference type="PANTHER" id="PTHR23349">
    <property type="entry name" value="BASIC HELIX-LOOP-HELIX TRANSCRIPTION FACTOR, TWIST"/>
    <property type="match status" value="1"/>
</dbReference>
<protein>
    <recommendedName>
        <fullName evidence="2">BHLH domain-containing protein</fullName>
    </recommendedName>
</protein>
<dbReference type="Proteomes" id="UP000835052">
    <property type="component" value="Unassembled WGS sequence"/>
</dbReference>
<feature type="region of interest" description="Disordered" evidence="1">
    <location>
        <begin position="83"/>
        <end position="111"/>
    </location>
</feature>
<dbReference type="SMART" id="SM00353">
    <property type="entry name" value="HLH"/>
    <property type="match status" value="1"/>
</dbReference>
<dbReference type="InterPro" id="IPR050283">
    <property type="entry name" value="E-box_TF_Regulators"/>
</dbReference>
<keyword evidence="4" id="KW-1185">Reference proteome</keyword>
<evidence type="ECO:0000313" key="3">
    <source>
        <dbReference type="EMBL" id="CAD6193754.1"/>
    </source>
</evidence>
<dbReference type="OrthoDB" id="10048995at2759"/>
<feature type="compositionally biased region" description="Polar residues" evidence="1">
    <location>
        <begin position="93"/>
        <end position="102"/>
    </location>
</feature>
<dbReference type="InterPro" id="IPR011598">
    <property type="entry name" value="bHLH_dom"/>
</dbReference>
<dbReference type="EMBL" id="CAJGYM010000038">
    <property type="protein sequence ID" value="CAD6193754.1"/>
    <property type="molecule type" value="Genomic_DNA"/>
</dbReference>
<dbReference type="InterPro" id="IPR036638">
    <property type="entry name" value="HLH_DNA-bd_sf"/>
</dbReference>
<dbReference type="PROSITE" id="PS50888">
    <property type="entry name" value="BHLH"/>
    <property type="match status" value="1"/>
</dbReference>
<reference evidence="3" key="1">
    <citation type="submission" date="2020-10" db="EMBL/GenBank/DDBJ databases">
        <authorList>
            <person name="Kikuchi T."/>
        </authorList>
    </citation>
    <scope>NUCLEOTIDE SEQUENCE</scope>
    <source>
        <strain evidence="3">NKZ352</strain>
    </source>
</reference>
<proteinExistence type="predicted"/>
<dbReference type="GO" id="GO:0000981">
    <property type="term" value="F:DNA-binding transcription factor activity, RNA polymerase II-specific"/>
    <property type="evidence" value="ECO:0007669"/>
    <property type="project" value="TreeGrafter"/>
</dbReference>
<dbReference type="SUPFAM" id="SSF47459">
    <property type="entry name" value="HLH, helix-loop-helix DNA-binding domain"/>
    <property type="match status" value="1"/>
</dbReference>
<organism evidence="3 4">
    <name type="scientific">Caenorhabditis auriculariae</name>
    <dbReference type="NCBI Taxonomy" id="2777116"/>
    <lineage>
        <taxon>Eukaryota</taxon>
        <taxon>Metazoa</taxon>
        <taxon>Ecdysozoa</taxon>
        <taxon>Nematoda</taxon>
        <taxon>Chromadorea</taxon>
        <taxon>Rhabditida</taxon>
        <taxon>Rhabditina</taxon>
        <taxon>Rhabditomorpha</taxon>
        <taxon>Rhabditoidea</taxon>
        <taxon>Rhabditidae</taxon>
        <taxon>Peloderinae</taxon>
        <taxon>Caenorhabditis</taxon>
    </lineage>
</organism>
<evidence type="ECO:0000313" key="4">
    <source>
        <dbReference type="Proteomes" id="UP000835052"/>
    </source>
</evidence>
<sequence>MNVNGKRVHQVNHGFDILRTRLRPHAANKKLSKADTLREAVKYIAHLQSLLGAEQYNASVFPTTCSTSNQMFFPNMPPADDFDMYFPQGAPAPNTSQQQSPAQGGYLPYTANVSPTTSTSCGSYSPPQQPYMMYHSQGMRHSP</sequence>
<evidence type="ECO:0000259" key="2">
    <source>
        <dbReference type="PROSITE" id="PS50888"/>
    </source>
</evidence>
<dbReference type="Gene3D" id="4.10.280.10">
    <property type="entry name" value="Helix-loop-helix DNA-binding domain"/>
    <property type="match status" value="1"/>
</dbReference>
<dbReference type="AlphaFoldDB" id="A0A8S1HDG8"/>
<evidence type="ECO:0000256" key="1">
    <source>
        <dbReference type="SAM" id="MobiDB-lite"/>
    </source>
</evidence>
<dbReference type="GO" id="GO:0046983">
    <property type="term" value="F:protein dimerization activity"/>
    <property type="evidence" value="ECO:0007669"/>
    <property type="project" value="InterPro"/>
</dbReference>